<dbReference type="RefSeq" id="WP_285455138.1">
    <property type="nucleotide sequence ID" value="NZ_CP127173.1"/>
</dbReference>
<organism evidence="1 2">
    <name type="scientific">Amycolatopsis nalaikhensis</name>
    <dbReference type="NCBI Taxonomy" id="715472"/>
    <lineage>
        <taxon>Bacteria</taxon>
        <taxon>Bacillati</taxon>
        <taxon>Actinomycetota</taxon>
        <taxon>Actinomycetes</taxon>
        <taxon>Pseudonocardiales</taxon>
        <taxon>Pseudonocardiaceae</taxon>
        <taxon>Amycolatopsis</taxon>
    </lineage>
</organism>
<sequence>MKLKPKAPTTGHVDGAWWPRSRDLSTELPALLAVLAIRLGRVGRVSYNLTTWNPADRRLNIDGHRVRLGGFHAQHPHAIDVIGPTGTRLTLLVLPPETDPATAHHILMTAAGRDNVDSIDELLAPTAVTAPVPADRDLPDDPAVQRWEVDGGLVPQRT</sequence>
<evidence type="ECO:0000313" key="1">
    <source>
        <dbReference type="EMBL" id="WIV57838.1"/>
    </source>
</evidence>
<dbReference type="Proteomes" id="UP001227101">
    <property type="component" value="Chromosome"/>
</dbReference>
<dbReference type="Pfam" id="PF19457">
    <property type="entry name" value="DUF5994"/>
    <property type="match status" value="1"/>
</dbReference>
<proteinExistence type="predicted"/>
<dbReference type="EMBL" id="CP127173">
    <property type="protein sequence ID" value="WIV57838.1"/>
    <property type="molecule type" value="Genomic_DNA"/>
</dbReference>
<gene>
    <name evidence="1" type="ORF">QP939_03905</name>
</gene>
<reference evidence="1 2" key="1">
    <citation type="submission" date="2023-06" db="EMBL/GenBank/DDBJ databases">
        <authorList>
            <person name="Oyuntsetseg B."/>
            <person name="Kim S.B."/>
        </authorList>
    </citation>
    <scope>NUCLEOTIDE SEQUENCE [LARGE SCALE GENOMIC DNA]</scope>
    <source>
        <strain evidence="1 2">2-2</strain>
    </source>
</reference>
<keyword evidence="2" id="KW-1185">Reference proteome</keyword>
<protein>
    <submittedName>
        <fullName evidence="1">DUF5994 family protein</fullName>
    </submittedName>
</protein>
<accession>A0ABY8XQD9</accession>
<name>A0ABY8XQD9_9PSEU</name>
<evidence type="ECO:0000313" key="2">
    <source>
        <dbReference type="Proteomes" id="UP001227101"/>
    </source>
</evidence>
<dbReference type="InterPro" id="IPR046036">
    <property type="entry name" value="DUF5994"/>
</dbReference>